<feature type="binding site" evidence="7">
    <location>
        <position position="81"/>
    </location>
    <ligand>
        <name>(6S)-5-formyl-5,6,7,8-tetrahydrofolate</name>
        <dbReference type="ChEBI" id="CHEBI:57457"/>
    </ligand>
</feature>
<feature type="binding site" evidence="7">
    <location>
        <begin position="271"/>
        <end position="274"/>
    </location>
    <ligand>
        <name>GTP</name>
        <dbReference type="ChEBI" id="CHEBI:37565"/>
    </ligand>
</feature>
<dbReference type="Pfam" id="PF10396">
    <property type="entry name" value="TrmE_N"/>
    <property type="match status" value="1"/>
</dbReference>
<comment type="caution">
    <text evidence="10">The sequence shown here is derived from an EMBL/GenBank/DDBJ whole genome shotgun (WGS) entry which is preliminary data.</text>
</comment>
<comment type="similarity">
    <text evidence="1 7 8">Belongs to the TRAFAC class TrmE-Era-EngA-EngB-Septin-like GTPase superfamily. TrmE GTPase family.</text>
</comment>
<dbReference type="InterPro" id="IPR031168">
    <property type="entry name" value="G_TrmE"/>
</dbReference>
<comment type="subcellular location">
    <subcellularLocation>
        <location evidence="7">Cytoplasm</location>
    </subcellularLocation>
</comment>
<reference evidence="10 11" key="1">
    <citation type="submission" date="2023-03" db="EMBL/GenBank/DDBJ databases">
        <title>Host association and intracellularity evolved multiple times independently in the Rickettsiales.</title>
        <authorList>
            <person name="Castelli M."/>
            <person name="Nardi T."/>
            <person name="Gammuto L."/>
            <person name="Bellinzona G."/>
            <person name="Sabaneyeva E."/>
            <person name="Potekhin A."/>
            <person name="Serra V."/>
            <person name="Petroni G."/>
            <person name="Sassera D."/>
        </authorList>
    </citation>
    <scope>NUCLEOTIDE SEQUENCE [LARGE SCALE GENOMIC DNA]</scope>
    <source>
        <strain evidence="10 11">Sr 2-6</strain>
    </source>
</reference>
<keyword evidence="3 7" id="KW-0547">Nucleotide-binding</keyword>
<dbReference type="InterPro" id="IPR005225">
    <property type="entry name" value="Small_GTP-bd"/>
</dbReference>
<dbReference type="SUPFAM" id="SSF116878">
    <property type="entry name" value="TrmE connector domain"/>
    <property type="match status" value="1"/>
</dbReference>
<comment type="caution">
    <text evidence="7">Lacks conserved residue(s) required for the propagation of feature annotation.</text>
</comment>
<evidence type="ECO:0000256" key="5">
    <source>
        <dbReference type="ARBA" id="ARBA00022958"/>
    </source>
</evidence>
<feature type="binding site" evidence="7">
    <location>
        <begin position="246"/>
        <end position="252"/>
    </location>
    <ligand>
        <name>GTP</name>
        <dbReference type="ChEBI" id="CHEBI:37565"/>
    </ligand>
</feature>
<dbReference type="NCBIfam" id="TIGR00231">
    <property type="entry name" value="small_GTP"/>
    <property type="match status" value="1"/>
</dbReference>
<keyword evidence="11" id="KW-1185">Reference proteome</keyword>
<feature type="binding site" evidence="7">
    <location>
        <position position="444"/>
    </location>
    <ligand>
        <name>(6S)-5-formyl-5,6,7,8-tetrahydrofolate</name>
        <dbReference type="ChEBI" id="CHEBI:57457"/>
    </ligand>
</feature>
<dbReference type="Pfam" id="PF12631">
    <property type="entry name" value="MnmE_helical"/>
    <property type="match status" value="1"/>
</dbReference>
<feature type="binding site" evidence="7">
    <location>
        <position position="121"/>
    </location>
    <ligand>
        <name>(6S)-5-formyl-5,6,7,8-tetrahydrofolate</name>
        <dbReference type="ChEBI" id="CHEBI:57457"/>
    </ligand>
</feature>
<dbReference type="InterPro" id="IPR027266">
    <property type="entry name" value="TrmE/GcvT-like"/>
</dbReference>
<gene>
    <name evidence="7" type="primary">mnmE</name>
    <name evidence="7" type="synonym">trmE</name>
    <name evidence="10" type="ORF">Megvenef_00745</name>
</gene>
<comment type="cofactor">
    <cofactor evidence="7">
        <name>K(+)</name>
        <dbReference type="ChEBI" id="CHEBI:29103"/>
    </cofactor>
    <text evidence="7">Binds 1 potassium ion per subunit.</text>
</comment>
<dbReference type="EC" id="3.6.-.-" evidence="7"/>
<dbReference type="EMBL" id="JARJFB010000045">
    <property type="protein sequence ID" value="MEA0970776.1"/>
    <property type="molecule type" value="Genomic_DNA"/>
</dbReference>
<evidence type="ECO:0000256" key="3">
    <source>
        <dbReference type="ARBA" id="ARBA00022741"/>
    </source>
</evidence>
<feature type="binding site" evidence="7">
    <location>
        <position position="251"/>
    </location>
    <ligand>
        <name>K(+)</name>
        <dbReference type="ChEBI" id="CHEBI:29103"/>
    </ligand>
</feature>
<keyword evidence="7" id="KW-0460">Magnesium</keyword>
<dbReference type="PANTHER" id="PTHR42714">
    <property type="entry name" value="TRNA MODIFICATION GTPASE GTPBP3"/>
    <property type="match status" value="1"/>
</dbReference>
<feature type="binding site" evidence="7">
    <location>
        <position position="246"/>
    </location>
    <ligand>
        <name>K(+)</name>
        <dbReference type="ChEBI" id="CHEBI:29103"/>
    </ligand>
</feature>
<evidence type="ECO:0000256" key="2">
    <source>
        <dbReference type="ARBA" id="ARBA00022694"/>
    </source>
</evidence>
<keyword evidence="7" id="KW-0479">Metal-binding</keyword>
<keyword evidence="4 7" id="KW-0378">Hydrolase</keyword>
<accession>A0ABU5NCA8</accession>
<feature type="binding site" evidence="7">
    <location>
        <position position="227"/>
    </location>
    <ligand>
        <name>K(+)</name>
        <dbReference type="ChEBI" id="CHEBI:29103"/>
    </ligand>
</feature>
<evidence type="ECO:0000313" key="10">
    <source>
        <dbReference type="EMBL" id="MEA0970776.1"/>
    </source>
</evidence>
<dbReference type="InterPro" id="IPR025867">
    <property type="entry name" value="MnmE_helical"/>
</dbReference>
<evidence type="ECO:0000259" key="9">
    <source>
        <dbReference type="PROSITE" id="PS51709"/>
    </source>
</evidence>
<dbReference type="PANTHER" id="PTHR42714:SF2">
    <property type="entry name" value="TRNA MODIFICATION GTPASE GTPBP3, MITOCHONDRIAL"/>
    <property type="match status" value="1"/>
</dbReference>
<evidence type="ECO:0000313" key="11">
    <source>
        <dbReference type="Proteomes" id="UP001291687"/>
    </source>
</evidence>
<comment type="subunit">
    <text evidence="7">Homodimer. Heterotetramer of two MnmE and two MnmG subunits.</text>
</comment>
<evidence type="ECO:0000256" key="6">
    <source>
        <dbReference type="ARBA" id="ARBA00023134"/>
    </source>
</evidence>
<dbReference type="InterPro" id="IPR027368">
    <property type="entry name" value="MnmE_dom2"/>
</dbReference>
<dbReference type="RefSeq" id="WP_322776678.1">
    <property type="nucleotide sequence ID" value="NZ_JARJFB010000045.1"/>
</dbReference>
<dbReference type="Gene3D" id="3.30.1360.120">
    <property type="entry name" value="Probable tRNA modification gtpase trme, domain 1"/>
    <property type="match status" value="1"/>
</dbReference>
<dbReference type="Proteomes" id="UP001291687">
    <property type="component" value="Unassembled WGS sequence"/>
</dbReference>
<comment type="function">
    <text evidence="7">Exhibits a very high intrinsic GTPase hydrolysis rate. Involved in the addition of a carboxymethylaminomethyl (cmnm) group at the wobble position (U34) of certain tRNAs, forming tRNA-cmnm(5)s(2)U34.</text>
</comment>
<dbReference type="Gene3D" id="1.20.120.430">
    <property type="entry name" value="tRNA modification GTPase MnmE domain 2"/>
    <property type="match status" value="1"/>
</dbReference>
<keyword evidence="7" id="KW-0963">Cytoplasm</keyword>
<dbReference type="InterPro" id="IPR027417">
    <property type="entry name" value="P-loop_NTPase"/>
</dbReference>
<dbReference type="CDD" id="cd04164">
    <property type="entry name" value="trmE"/>
    <property type="match status" value="1"/>
</dbReference>
<proteinExistence type="inferred from homology"/>
<dbReference type="CDD" id="cd14858">
    <property type="entry name" value="TrmE_N"/>
    <property type="match status" value="1"/>
</dbReference>
<dbReference type="InterPro" id="IPR006073">
    <property type="entry name" value="GTP-bd"/>
</dbReference>
<protein>
    <recommendedName>
        <fullName evidence="7">tRNA modification GTPase MnmE</fullName>
        <ecNumber evidence="7">3.6.-.-</ecNumber>
    </recommendedName>
</protein>
<keyword evidence="6 7" id="KW-0342">GTP-binding</keyword>
<keyword evidence="5 7" id="KW-0630">Potassium</keyword>
<dbReference type="Pfam" id="PF01926">
    <property type="entry name" value="MMR_HSR1"/>
    <property type="match status" value="1"/>
</dbReference>
<dbReference type="NCBIfam" id="TIGR00450">
    <property type="entry name" value="mnmE_trmE_thdF"/>
    <property type="match status" value="1"/>
</dbReference>
<sequence>MNTIFAQASAQGKAGVSVFRISGPTALNSIKQLVCQTDTEFEPRKLYFRKIYNPKNNQQIDDVLVVFFKGRSSFTGEDSAEIYTHGSIAVIKMMHEVLASLEDMRIAEPGEFAKRAFLNGKMDLTAAEGLADLIEAETELQHKQAIEQLGGGLEKIYEHWRRELLKIISLIEAYIDFPDEDIPEETITGVRQLVDRITNEIKIHLDDNHRGERLRSGIKLAIIGRPNVGKSSLINYLMQREIAIVSNIAGTTRDVVEGHLDIGGYPIILQDTAGIHDHTEDIIEQEGISRAWNAAKNSDIKVILYDASKTNENKDYFRDIIDANTIIVFNKIDLVSGVAPKFQIKEAINVSIKNQQGLDEIITEIISIAHKIASPSQSPQITRARHRSELQKALEYMSTFSLNNDLVLAAEDLRMTMRAISNITGKITVDEILGEIFSNFCIGK</sequence>
<feature type="binding site" evidence="7">
    <location>
        <position position="20"/>
    </location>
    <ligand>
        <name>(6S)-5-formyl-5,6,7,8-tetrahydrofolate</name>
        <dbReference type="ChEBI" id="CHEBI:57457"/>
    </ligand>
</feature>
<dbReference type="SUPFAM" id="SSF52540">
    <property type="entry name" value="P-loop containing nucleoside triphosphate hydrolases"/>
    <property type="match status" value="1"/>
</dbReference>
<feature type="domain" description="TrmE-type G" evidence="9">
    <location>
        <begin position="217"/>
        <end position="370"/>
    </location>
</feature>
<name>A0ABU5NCA8_9RICK</name>
<feature type="binding site" evidence="7">
    <location>
        <position position="252"/>
    </location>
    <ligand>
        <name>Mg(2+)</name>
        <dbReference type="ChEBI" id="CHEBI:18420"/>
    </ligand>
</feature>
<evidence type="ECO:0000256" key="4">
    <source>
        <dbReference type="ARBA" id="ARBA00022801"/>
    </source>
</evidence>
<feature type="binding site" evidence="7">
    <location>
        <position position="248"/>
    </location>
    <ligand>
        <name>K(+)</name>
        <dbReference type="ChEBI" id="CHEBI:29103"/>
    </ligand>
</feature>
<dbReference type="InterPro" id="IPR004520">
    <property type="entry name" value="GTPase_MnmE"/>
</dbReference>
<evidence type="ECO:0000256" key="8">
    <source>
        <dbReference type="RuleBase" id="RU003313"/>
    </source>
</evidence>
<dbReference type="PROSITE" id="PS51709">
    <property type="entry name" value="G_TRME"/>
    <property type="match status" value="1"/>
</dbReference>
<dbReference type="Gene3D" id="3.40.50.300">
    <property type="entry name" value="P-loop containing nucleotide triphosphate hydrolases"/>
    <property type="match status" value="1"/>
</dbReference>
<dbReference type="HAMAP" id="MF_00379">
    <property type="entry name" value="GTPase_MnmE"/>
    <property type="match status" value="1"/>
</dbReference>
<feature type="binding site" evidence="7">
    <location>
        <begin position="227"/>
        <end position="232"/>
    </location>
    <ligand>
        <name>GTP</name>
        <dbReference type="ChEBI" id="CHEBI:37565"/>
    </ligand>
</feature>
<dbReference type="InterPro" id="IPR018948">
    <property type="entry name" value="GTP-bd_TrmE_N"/>
</dbReference>
<organism evidence="10 11">
    <name type="scientific">Candidatus Megaera venefica</name>
    <dbReference type="NCBI Taxonomy" id="2055910"/>
    <lineage>
        <taxon>Bacteria</taxon>
        <taxon>Pseudomonadati</taxon>
        <taxon>Pseudomonadota</taxon>
        <taxon>Alphaproteobacteria</taxon>
        <taxon>Rickettsiales</taxon>
        <taxon>Rickettsiaceae</taxon>
        <taxon>Candidatus Megaera</taxon>
    </lineage>
</organism>
<evidence type="ECO:0000256" key="7">
    <source>
        <dbReference type="HAMAP-Rule" id="MF_00379"/>
    </source>
</evidence>
<dbReference type="NCBIfam" id="NF003661">
    <property type="entry name" value="PRK05291.1-3"/>
    <property type="match status" value="1"/>
</dbReference>
<keyword evidence="2 7" id="KW-0819">tRNA processing</keyword>
<evidence type="ECO:0000256" key="1">
    <source>
        <dbReference type="ARBA" id="ARBA00011043"/>
    </source>
</evidence>
<feature type="binding site" evidence="7">
    <location>
        <position position="231"/>
    </location>
    <ligand>
        <name>Mg(2+)</name>
        <dbReference type="ChEBI" id="CHEBI:18420"/>
    </ligand>
</feature>